<evidence type="ECO:0000256" key="6">
    <source>
        <dbReference type="SAM" id="Phobius"/>
    </source>
</evidence>
<dbReference type="RefSeq" id="WP_339589249.1">
    <property type="nucleotide sequence ID" value="NZ_JBBHJZ010000007.1"/>
</dbReference>
<dbReference type="PANTHER" id="PTHR23505:SF79">
    <property type="entry name" value="PROTEIN SPINSTER"/>
    <property type="match status" value="1"/>
</dbReference>
<keyword evidence="4 6" id="KW-1133">Transmembrane helix</keyword>
<dbReference type="Pfam" id="PF07690">
    <property type="entry name" value="MFS_1"/>
    <property type="match status" value="1"/>
</dbReference>
<accession>A0ABU8S271</accession>
<dbReference type="InterPro" id="IPR044770">
    <property type="entry name" value="MFS_spinster-like"/>
</dbReference>
<dbReference type="InterPro" id="IPR020846">
    <property type="entry name" value="MFS_dom"/>
</dbReference>
<dbReference type="SUPFAM" id="SSF103473">
    <property type="entry name" value="MFS general substrate transporter"/>
    <property type="match status" value="1"/>
</dbReference>
<feature type="transmembrane region" description="Helical" evidence="6">
    <location>
        <begin position="57"/>
        <end position="78"/>
    </location>
</feature>
<dbReference type="InterPro" id="IPR036259">
    <property type="entry name" value="MFS_trans_sf"/>
</dbReference>
<reference evidence="8 9" key="1">
    <citation type="submission" date="2024-03" db="EMBL/GenBank/DDBJ databases">
        <authorList>
            <person name="Jo J.-H."/>
        </authorList>
    </citation>
    <scope>NUCLEOTIDE SEQUENCE [LARGE SCALE GENOMIC DNA]</scope>
    <source>
        <strain evidence="8 9">PS1R-30</strain>
    </source>
</reference>
<feature type="transmembrane region" description="Helical" evidence="6">
    <location>
        <begin position="146"/>
        <end position="166"/>
    </location>
</feature>
<feature type="transmembrane region" description="Helical" evidence="6">
    <location>
        <begin position="22"/>
        <end position="45"/>
    </location>
</feature>
<feature type="domain" description="Major facilitator superfamily (MFS) profile" evidence="7">
    <location>
        <begin position="23"/>
        <end position="421"/>
    </location>
</feature>
<evidence type="ECO:0000256" key="2">
    <source>
        <dbReference type="ARBA" id="ARBA00022448"/>
    </source>
</evidence>
<keyword evidence="5 6" id="KW-0472">Membrane</keyword>
<organism evidence="8 9">
    <name type="scientific">Novosphingobium anseongense</name>
    <dbReference type="NCBI Taxonomy" id="3133436"/>
    <lineage>
        <taxon>Bacteria</taxon>
        <taxon>Pseudomonadati</taxon>
        <taxon>Pseudomonadota</taxon>
        <taxon>Alphaproteobacteria</taxon>
        <taxon>Sphingomonadales</taxon>
        <taxon>Sphingomonadaceae</taxon>
        <taxon>Novosphingobium</taxon>
    </lineage>
</organism>
<feature type="transmembrane region" description="Helical" evidence="6">
    <location>
        <begin position="219"/>
        <end position="244"/>
    </location>
</feature>
<gene>
    <name evidence="8" type="ORF">WG901_21825</name>
</gene>
<dbReference type="PANTHER" id="PTHR23505">
    <property type="entry name" value="SPINSTER"/>
    <property type="match status" value="1"/>
</dbReference>
<comment type="caution">
    <text evidence="8">The sequence shown here is derived from an EMBL/GenBank/DDBJ whole genome shotgun (WGS) entry which is preliminary data.</text>
</comment>
<dbReference type="InterPro" id="IPR011701">
    <property type="entry name" value="MFS"/>
</dbReference>
<feature type="transmembrane region" description="Helical" evidence="6">
    <location>
        <begin position="325"/>
        <end position="346"/>
    </location>
</feature>
<evidence type="ECO:0000256" key="5">
    <source>
        <dbReference type="ARBA" id="ARBA00023136"/>
    </source>
</evidence>
<evidence type="ECO:0000313" key="9">
    <source>
        <dbReference type="Proteomes" id="UP001361239"/>
    </source>
</evidence>
<comment type="subcellular location">
    <subcellularLocation>
        <location evidence="1">Membrane</location>
        <topology evidence="1">Multi-pass membrane protein</topology>
    </subcellularLocation>
</comment>
<keyword evidence="9" id="KW-1185">Reference proteome</keyword>
<proteinExistence type="predicted"/>
<feature type="transmembrane region" description="Helical" evidence="6">
    <location>
        <begin position="358"/>
        <end position="375"/>
    </location>
</feature>
<sequence length="433" mass="45264">MSTDAASIERATRPAQATSAPVALFLLFALNTLLVLDKIIFTVLLEPIKAEFQLDDFRLGLLAGAVYAVCLGIASIPFGVLADRTNRRNLAAACLAFWSVMTALCGVAQSYAMLLAARLGVGIGEAGGGPTALSMIADLYEHKRRATAMAIFSLGTPTAALINLTINTQIAHAWGWRAALLIASAPGVILAIAMMMLMSEPRREGSAKHNTAPPLAGTLRHIAATPSLTCLLLGGMCAYIVLAGVSSWNFSFLVRTHHVKLNEVGPLLGVTIAGAGLVGIYASGRLADFLSTRDERWRTRIMALTTLASVLFGWGAFNVGDWHTAVAFTAGLAACSSLWLAPGYALSQSLVPPRMRGTIGAILFMLANVVGYGLGPPLVGAISDALADAGGIHSLKIALTTVVTANVLSAAMFLLAGRTLRRDLAAAENSTKP</sequence>
<dbReference type="PROSITE" id="PS50850">
    <property type="entry name" value="MFS"/>
    <property type="match status" value="1"/>
</dbReference>
<evidence type="ECO:0000256" key="4">
    <source>
        <dbReference type="ARBA" id="ARBA00022989"/>
    </source>
</evidence>
<feature type="transmembrane region" description="Helical" evidence="6">
    <location>
        <begin position="178"/>
        <end position="198"/>
    </location>
</feature>
<evidence type="ECO:0000259" key="7">
    <source>
        <dbReference type="PROSITE" id="PS50850"/>
    </source>
</evidence>
<keyword evidence="2" id="KW-0813">Transport</keyword>
<keyword evidence="3 6" id="KW-0812">Transmembrane</keyword>
<feature type="transmembrane region" description="Helical" evidence="6">
    <location>
        <begin position="301"/>
        <end position="319"/>
    </location>
</feature>
<feature type="transmembrane region" description="Helical" evidence="6">
    <location>
        <begin position="90"/>
        <end position="108"/>
    </location>
</feature>
<feature type="transmembrane region" description="Helical" evidence="6">
    <location>
        <begin position="395"/>
        <end position="416"/>
    </location>
</feature>
<dbReference type="Proteomes" id="UP001361239">
    <property type="component" value="Unassembled WGS sequence"/>
</dbReference>
<dbReference type="Gene3D" id="1.20.1250.20">
    <property type="entry name" value="MFS general substrate transporter like domains"/>
    <property type="match status" value="1"/>
</dbReference>
<protein>
    <submittedName>
        <fullName evidence="8">MFS transporter</fullName>
    </submittedName>
</protein>
<evidence type="ECO:0000256" key="3">
    <source>
        <dbReference type="ARBA" id="ARBA00022692"/>
    </source>
</evidence>
<dbReference type="EMBL" id="JBBHJZ010000007">
    <property type="protein sequence ID" value="MEJ5979308.1"/>
    <property type="molecule type" value="Genomic_DNA"/>
</dbReference>
<evidence type="ECO:0000313" key="8">
    <source>
        <dbReference type="EMBL" id="MEJ5979308.1"/>
    </source>
</evidence>
<name>A0ABU8S271_9SPHN</name>
<evidence type="ECO:0000256" key="1">
    <source>
        <dbReference type="ARBA" id="ARBA00004141"/>
    </source>
</evidence>
<feature type="transmembrane region" description="Helical" evidence="6">
    <location>
        <begin position="264"/>
        <end position="281"/>
    </location>
</feature>
<dbReference type="CDD" id="cd17328">
    <property type="entry name" value="MFS_spinster_like"/>
    <property type="match status" value="1"/>
</dbReference>